<gene>
    <name evidence="1" type="ORF">H9867_08880</name>
</gene>
<name>A0A9D1RZU2_9CORY</name>
<comment type="caution">
    <text evidence="1">The sequence shown here is derived from an EMBL/GenBank/DDBJ whole genome shotgun (WGS) entry which is preliminary data.</text>
</comment>
<evidence type="ECO:0000313" key="2">
    <source>
        <dbReference type="Proteomes" id="UP000824189"/>
    </source>
</evidence>
<evidence type="ECO:0000313" key="1">
    <source>
        <dbReference type="EMBL" id="HIW96575.1"/>
    </source>
</evidence>
<sequence>MFAIHASYRGRSKRRAEYVRSVADALAASAAVDAVELKGVEDFVCLTTGAEQAGGLVLSLLQAGDFAIGIGATIGSAQLALQDDEDESSGEAMAAATRAVKATHKAGTVAVRIEKAGPGGVLAPGKAAEITEDIHAAFTLLAHVLARRTKEGREATALMRAGYLQSEAAAEVGISKQAMSQRLAAAGWYAEQAGWGLAIRMLARVDELRVD</sequence>
<dbReference type="EMBL" id="DXFZ01000107">
    <property type="protein sequence ID" value="HIW96575.1"/>
    <property type="molecule type" value="Genomic_DNA"/>
</dbReference>
<dbReference type="AlphaFoldDB" id="A0A9D1RZU2"/>
<keyword evidence="1" id="KW-0238">DNA-binding</keyword>
<reference evidence="1" key="1">
    <citation type="journal article" date="2021" name="PeerJ">
        <title>Extensive microbial diversity within the chicken gut microbiome revealed by metagenomics and culture.</title>
        <authorList>
            <person name="Gilroy R."/>
            <person name="Ravi A."/>
            <person name="Getino M."/>
            <person name="Pursley I."/>
            <person name="Horton D.L."/>
            <person name="Alikhan N.F."/>
            <person name="Baker D."/>
            <person name="Gharbi K."/>
            <person name="Hall N."/>
            <person name="Watson M."/>
            <person name="Adriaenssens E.M."/>
            <person name="Foster-Nyarko E."/>
            <person name="Jarju S."/>
            <person name="Secka A."/>
            <person name="Antonio M."/>
            <person name="Oren A."/>
            <person name="Chaudhuri R.R."/>
            <person name="La Ragione R."/>
            <person name="Hildebrand F."/>
            <person name="Pallen M.J."/>
        </authorList>
    </citation>
    <scope>NUCLEOTIDE SEQUENCE</scope>
    <source>
        <strain evidence="1">4376</strain>
    </source>
</reference>
<organism evidence="1 2">
    <name type="scientific">Candidatus Corynebacterium gallistercoris</name>
    <dbReference type="NCBI Taxonomy" id="2838530"/>
    <lineage>
        <taxon>Bacteria</taxon>
        <taxon>Bacillati</taxon>
        <taxon>Actinomycetota</taxon>
        <taxon>Actinomycetes</taxon>
        <taxon>Mycobacteriales</taxon>
        <taxon>Corynebacteriaceae</taxon>
        <taxon>Corynebacterium</taxon>
    </lineage>
</organism>
<accession>A0A9D1RZU2</accession>
<dbReference type="Proteomes" id="UP000824189">
    <property type="component" value="Unassembled WGS sequence"/>
</dbReference>
<dbReference type="GO" id="GO:0003677">
    <property type="term" value="F:DNA binding"/>
    <property type="evidence" value="ECO:0007669"/>
    <property type="project" value="UniProtKB-KW"/>
</dbReference>
<protein>
    <submittedName>
        <fullName evidence="1">DNA-binding protein</fullName>
    </submittedName>
</protein>
<reference evidence="1" key="2">
    <citation type="submission" date="2021-04" db="EMBL/GenBank/DDBJ databases">
        <authorList>
            <person name="Gilroy R."/>
        </authorList>
    </citation>
    <scope>NUCLEOTIDE SEQUENCE</scope>
    <source>
        <strain evidence="1">4376</strain>
    </source>
</reference>
<proteinExistence type="predicted"/>